<accession>K1QLX6</accession>
<reference evidence="1" key="1">
    <citation type="journal article" date="2012" name="Nature">
        <title>The oyster genome reveals stress adaptation and complexity of shell formation.</title>
        <authorList>
            <person name="Zhang G."/>
            <person name="Fang X."/>
            <person name="Guo X."/>
            <person name="Li L."/>
            <person name="Luo R."/>
            <person name="Xu F."/>
            <person name="Yang P."/>
            <person name="Zhang L."/>
            <person name="Wang X."/>
            <person name="Qi H."/>
            <person name="Xiong Z."/>
            <person name="Que H."/>
            <person name="Xie Y."/>
            <person name="Holland P.W."/>
            <person name="Paps J."/>
            <person name="Zhu Y."/>
            <person name="Wu F."/>
            <person name="Chen Y."/>
            <person name="Wang J."/>
            <person name="Peng C."/>
            <person name="Meng J."/>
            <person name="Yang L."/>
            <person name="Liu J."/>
            <person name="Wen B."/>
            <person name="Zhang N."/>
            <person name="Huang Z."/>
            <person name="Zhu Q."/>
            <person name="Feng Y."/>
            <person name="Mount A."/>
            <person name="Hedgecock D."/>
            <person name="Xu Z."/>
            <person name="Liu Y."/>
            <person name="Domazet-Loso T."/>
            <person name="Du Y."/>
            <person name="Sun X."/>
            <person name="Zhang S."/>
            <person name="Liu B."/>
            <person name="Cheng P."/>
            <person name="Jiang X."/>
            <person name="Li J."/>
            <person name="Fan D."/>
            <person name="Wang W."/>
            <person name="Fu W."/>
            <person name="Wang T."/>
            <person name="Wang B."/>
            <person name="Zhang J."/>
            <person name="Peng Z."/>
            <person name="Li Y."/>
            <person name="Li N."/>
            <person name="Wang J."/>
            <person name="Chen M."/>
            <person name="He Y."/>
            <person name="Tan F."/>
            <person name="Song X."/>
            <person name="Zheng Q."/>
            <person name="Huang R."/>
            <person name="Yang H."/>
            <person name="Du X."/>
            <person name="Chen L."/>
            <person name="Yang M."/>
            <person name="Gaffney P.M."/>
            <person name="Wang S."/>
            <person name="Luo L."/>
            <person name="She Z."/>
            <person name="Ming Y."/>
            <person name="Huang W."/>
            <person name="Zhang S."/>
            <person name="Huang B."/>
            <person name="Zhang Y."/>
            <person name="Qu T."/>
            <person name="Ni P."/>
            <person name="Miao G."/>
            <person name="Wang J."/>
            <person name="Wang Q."/>
            <person name="Steinberg C.E."/>
            <person name="Wang H."/>
            <person name="Li N."/>
            <person name="Qian L."/>
            <person name="Zhang G."/>
            <person name="Li Y."/>
            <person name="Yang H."/>
            <person name="Liu X."/>
            <person name="Wang J."/>
            <person name="Yin Y."/>
            <person name="Wang J."/>
        </authorList>
    </citation>
    <scope>NUCLEOTIDE SEQUENCE [LARGE SCALE GENOMIC DNA]</scope>
    <source>
        <strain evidence="1">05x7-T-G4-1.051#20</strain>
    </source>
</reference>
<dbReference type="EMBL" id="JH816283">
    <property type="protein sequence ID" value="EKC34888.1"/>
    <property type="molecule type" value="Genomic_DNA"/>
</dbReference>
<name>K1QLX6_MAGGI</name>
<sequence length="74" mass="8456">MKQRFQRWYASCISKQLDKGVDIETLKPVDLCLSILKPLGAKWLVETCKDIRSQPEMVIKGFEKAGIAEVCRKS</sequence>
<dbReference type="AlphaFoldDB" id="K1QLX6"/>
<proteinExistence type="predicted"/>
<dbReference type="InParanoid" id="K1QLX6"/>
<protein>
    <submittedName>
        <fullName evidence="1">Uncharacterized protein</fullName>
    </submittedName>
</protein>
<dbReference type="HOGENOM" id="CLU_183971_0_0_1"/>
<organism evidence="1">
    <name type="scientific">Magallana gigas</name>
    <name type="common">Pacific oyster</name>
    <name type="synonym">Crassostrea gigas</name>
    <dbReference type="NCBI Taxonomy" id="29159"/>
    <lineage>
        <taxon>Eukaryota</taxon>
        <taxon>Metazoa</taxon>
        <taxon>Spiralia</taxon>
        <taxon>Lophotrochozoa</taxon>
        <taxon>Mollusca</taxon>
        <taxon>Bivalvia</taxon>
        <taxon>Autobranchia</taxon>
        <taxon>Pteriomorphia</taxon>
        <taxon>Ostreida</taxon>
        <taxon>Ostreoidea</taxon>
        <taxon>Ostreidae</taxon>
        <taxon>Magallana</taxon>
    </lineage>
</organism>
<evidence type="ECO:0000313" key="1">
    <source>
        <dbReference type="EMBL" id="EKC34888.1"/>
    </source>
</evidence>
<gene>
    <name evidence="1" type="ORF">CGI_10027597</name>
</gene>